<dbReference type="PROSITE" id="PS00018">
    <property type="entry name" value="EF_HAND_1"/>
    <property type="match status" value="2"/>
</dbReference>
<dbReference type="CDD" id="cd00051">
    <property type="entry name" value="EFh"/>
    <property type="match status" value="1"/>
</dbReference>
<keyword evidence="2" id="KW-0732">Signal</keyword>
<dbReference type="InterPro" id="IPR018247">
    <property type="entry name" value="EF_Hand_1_Ca_BS"/>
</dbReference>
<dbReference type="GO" id="GO:0005509">
    <property type="term" value="F:calcium ion binding"/>
    <property type="evidence" value="ECO:0007669"/>
    <property type="project" value="InterPro"/>
</dbReference>
<dbReference type="SUPFAM" id="SSF47473">
    <property type="entry name" value="EF-hand"/>
    <property type="match status" value="1"/>
</dbReference>
<gene>
    <name evidence="4" type="ORF">D6858_04325</name>
</gene>
<feature type="compositionally biased region" description="Low complexity" evidence="1">
    <location>
        <begin position="176"/>
        <end position="196"/>
    </location>
</feature>
<proteinExistence type="predicted"/>
<evidence type="ECO:0000313" key="4">
    <source>
        <dbReference type="EMBL" id="RJX69131.1"/>
    </source>
</evidence>
<feature type="region of interest" description="Disordered" evidence="1">
    <location>
        <begin position="76"/>
        <end position="124"/>
    </location>
</feature>
<name>A0A419R3N4_9SPHN</name>
<evidence type="ECO:0000313" key="5">
    <source>
        <dbReference type="Proteomes" id="UP000284322"/>
    </source>
</evidence>
<feature type="domain" description="EF-hand" evidence="3">
    <location>
        <begin position="124"/>
        <end position="153"/>
    </location>
</feature>
<feature type="domain" description="EF-hand" evidence="3">
    <location>
        <begin position="63"/>
        <end position="98"/>
    </location>
</feature>
<dbReference type="SMART" id="SM00054">
    <property type="entry name" value="EFh"/>
    <property type="match status" value="3"/>
</dbReference>
<dbReference type="OrthoDB" id="113323at2"/>
<evidence type="ECO:0000259" key="3">
    <source>
        <dbReference type="PROSITE" id="PS50222"/>
    </source>
</evidence>
<dbReference type="Gene3D" id="1.10.238.10">
    <property type="entry name" value="EF-hand"/>
    <property type="match status" value="2"/>
</dbReference>
<dbReference type="InterPro" id="IPR011992">
    <property type="entry name" value="EF-hand-dom_pair"/>
</dbReference>
<keyword evidence="5" id="KW-1185">Reference proteome</keyword>
<evidence type="ECO:0000256" key="2">
    <source>
        <dbReference type="SAM" id="SignalP"/>
    </source>
</evidence>
<dbReference type="InterPro" id="IPR002048">
    <property type="entry name" value="EF_hand_dom"/>
</dbReference>
<dbReference type="EMBL" id="RAHJ01000014">
    <property type="protein sequence ID" value="RJX69131.1"/>
    <property type="molecule type" value="Genomic_DNA"/>
</dbReference>
<sequence>MRKLTLSIAAATLATTGLAGVAYAAPGMMSKGGDTTRAEAAAKADAMFAKMDVNGDGKIDQADRAAKKARMFDRMDADKSGSVSKEEFAAAGKKKGGPDGEMRGERRSKHGDRMGKRGHRGGGMAMMKMADTNKDGAISKAEFQTAALKRFDAADANKDGTVTAAERKAAHDAMKAKWQQMRAQKQAQKPAAPATN</sequence>
<protein>
    <submittedName>
        <fullName evidence="4">EF-hand domain-containing protein</fullName>
    </submittedName>
</protein>
<dbReference type="AlphaFoldDB" id="A0A419R3N4"/>
<reference evidence="4 5" key="1">
    <citation type="submission" date="2018-09" db="EMBL/GenBank/DDBJ databases">
        <title>Altererythrobacter sp.Ery1 and Ery12, the genome sequencing of novel strains in genus Alterythrobacter.</title>
        <authorList>
            <person name="Cheng H."/>
            <person name="Wu Y.-H."/>
            <person name="Fang C."/>
            <person name="Xu X.-W."/>
        </authorList>
    </citation>
    <scope>NUCLEOTIDE SEQUENCE [LARGE SCALE GENOMIC DNA]</scope>
    <source>
        <strain evidence="4 5">Ery12</strain>
    </source>
</reference>
<comment type="caution">
    <text evidence="4">The sequence shown here is derived from an EMBL/GenBank/DDBJ whole genome shotgun (WGS) entry which is preliminary data.</text>
</comment>
<accession>A0A419R3N4</accession>
<feature type="compositionally biased region" description="Basic and acidic residues" evidence="1">
    <location>
        <begin position="165"/>
        <end position="175"/>
    </location>
</feature>
<organism evidence="4 5">
    <name type="scientific">Tsuneonella suprasediminis</name>
    <dbReference type="NCBI Taxonomy" id="2306996"/>
    <lineage>
        <taxon>Bacteria</taxon>
        <taxon>Pseudomonadati</taxon>
        <taxon>Pseudomonadota</taxon>
        <taxon>Alphaproteobacteria</taxon>
        <taxon>Sphingomonadales</taxon>
        <taxon>Erythrobacteraceae</taxon>
        <taxon>Tsuneonella</taxon>
    </lineage>
</organism>
<dbReference type="Proteomes" id="UP000284322">
    <property type="component" value="Unassembled WGS sequence"/>
</dbReference>
<dbReference type="PROSITE" id="PS50222">
    <property type="entry name" value="EF_HAND_2"/>
    <property type="match status" value="2"/>
</dbReference>
<feature type="signal peptide" evidence="2">
    <location>
        <begin position="1"/>
        <end position="24"/>
    </location>
</feature>
<feature type="chain" id="PRO_5019416267" evidence="2">
    <location>
        <begin position="25"/>
        <end position="196"/>
    </location>
</feature>
<dbReference type="RefSeq" id="WP_120107494.1">
    <property type="nucleotide sequence ID" value="NZ_RAHJ01000014.1"/>
</dbReference>
<feature type="compositionally biased region" description="Basic and acidic residues" evidence="1">
    <location>
        <begin position="76"/>
        <end position="88"/>
    </location>
</feature>
<evidence type="ECO:0000256" key="1">
    <source>
        <dbReference type="SAM" id="MobiDB-lite"/>
    </source>
</evidence>
<feature type="region of interest" description="Disordered" evidence="1">
    <location>
        <begin position="165"/>
        <end position="196"/>
    </location>
</feature>
<feature type="compositionally biased region" description="Basic and acidic residues" evidence="1">
    <location>
        <begin position="96"/>
        <end position="115"/>
    </location>
</feature>
<dbReference type="Pfam" id="PF13202">
    <property type="entry name" value="EF-hand_5"/>
    <property type="match status" value="4"/>
</dbReference>